<dbReference type="EMBL" id="CP120353">
    <property type="protein sequence ID" value="WET64374.1"/>
    <property type="molecule type" value="Genomic_DNA"/>
</dbReference>
<evidence type="ECO:0000313" key="3">
    <source>
        <dbReference type="EMBL" id="WET64374.1"/>
    </source>
</evidence>
<protein>
    <submittedName>
        <fullName evidence="3">DUF4852 domain-containing protein</fullName>
    </submittedName>
</protein>
<name>A0A173W1E5_PARDI</name>
<dbReference type="EMBL" id="CYXP01000018">
    <property type="protein sequence ID" value="CUN33342.1"/>
    <property type="molecule type" value="Genomic_DNA"/>
</dbReference>
<dbReference type="AlphaFoldDB" id="A0A173W1E5"/>
<proteinExistence type="predicted"/>
<dbReference type="RefSeq" id="WP_005868724.1">
    <property type="nucleotide sequence ID" value="NZ_CAXSKO010000016.1"/>
</dbReference>
<evidence type="ECO:0000313" key="4">
    <source>
        <dbReference type="Proteomes" id="UP000095591"/>
    </source>
</evidence>
<dbReference type="Proteomes" id="UP000095591">
    <property type="component" value="Unassembled WGS sequence"/>
</dbReference>
<evidence type="ECO:0000256" key="1">
    <source>
        <dbReference type="SAM" id="SignalP"/>
    </source>
</evidence>
<dbReference type="Proteomes" id="UP001221009">
    <property type="component" value="Chromosome"/>
</dbReference>
<evidence type="ECO:0000313" key="2">
    <source>
        <dbReference type="EMBL" id="CUN33342.1"/>
    </source>
</evidence>
<feature type="signal peptide" evidence="1">
    <location>
        <begin position="1"/>
        <end position="18"/>
    </location>
</feature>
<accession>A0A173W1E5</accession>
<reference evidence="2 4" key="1">
    <citation type="submission" date="2015-09" db="EMBL/GenBank/DDBJ databases">
        <authorList>
            <consortium name="Pathogen Informatics"/>
        </authorList>
    </citation>
    <scope>NUCLEOTIDE SEQUENCE [LARGE SCALE GENOMIC DNA]</scope>
    <source>
        <strain evidence="2 4">2789STDY5608872</strain>
    </source>
</reference>
<feature type="chain" id="PRO_5014250523" evidence="1">
    <location>
        <begin position="19"/>
        <end position="372"/>
    </location>
</feature>
<reference evidence="3" key="2">
    <citation type="submission" date="2023-03" db="EMBL/GenBank/DDBJ databases">
        <title>Parabacteroides distasonis, a bacteria resistant against UC.</title>
        <authorList>
            <person name="Dai W."/>
        </authorList>
    </citation>
    <scope>NUCLEOTIDE SEQUENCE</scope>
    <source>
        <strain evidence="3">F1-28</strain>
    </source>
</reference>
<keyword evidence="1" id="KW-0732">Signal</keyword>
<dbReference type="Pfam" id="PF16144">
    <property type="entry name" value="DUF4852"/>
    <property type="match status" value="1"/>
</dbReference>
<sequence>MKKVIWSIVLSWVCLAFAAAGIGTRDAVSACDGKVYKKGDKIMFGVPKVSGYLFVRTFTKDGKISTMPKENLASQEAVIVDIPDYDKKLFEGMGVYSEEETHPLVVVELDGRRLCININDALSQGNIVSEYFKSEVEGVVDLTSDLLFVYALKLNNVTVDDDVIVRYMAHCDKNLVEKNQADPFTMADLKKEYAAKLEKALGDVDFSKVFRIESQSEMLQYDMDKQIFPLKGLWCPQIKTDQPDALAKIGFCKWDDCVFRFVNIPEFMNVSCETARAKGFYDMRKVGKVPTYNKPLATSYTYIRFLDKKVQLPEKKNKVYHNGDIKSMSLADLYGKMAIEAQIIKMDVYHLPFLKISDFELFYNYLGSIEVK</sequence>
<dbReference type="InterPro" id="IPR032325">
    <property type="entry name" value="DUF4852"/>
</dbReference>
<organism evidence="2 4">
    <name type="scientific">Parabacteroides distasonis</name>
    <dbReference type="NCBI Taxonomy" id="823"/>
    <lineage>
        <taxon>Bacteria</taxon>
        <taxon>Pseudomonadati</taxon>
        <taxon>Bacteroidota</taxon>
        <taxon>Bacteroidia</taxon>
        <taxon>Bacteroidales</taxon>
        <taxon>Tannerellaceae</taxon>
        <taxon>Parabacteroides</taxon>
    </lineage>
</organism>
<gene>
    <name evidence="2" type="ORF">ERS852429_04359</name>
    <name evidence="3" type="ORF">P2T59_22285</name>
</gene>